<dbReference type="AlphaFoldDB" id="A0A915KZK9"/>
<dbReference type="Proteomes" id="UP000887565">
    <property type="component" value="Unplaced"/>
</dbReference>
<protein>
    <submittedName>
        <fullName evidence="2">Uncharacterized protein</fullName>
    </submittedName>
</protein>
<evidence type="ECO:0000313" key="1">
    <source>
        <dbReference type="Proteomes" id="UP000887565"/>
    </source>
</evidence>
<evidence type="ECO:0000313" key="2">
    <source>
        <dbReference type="WBParaSite" id="nRc.2.0.1.t44378-RA"/>
    </source>
</evidence>
<name>A0A915KZK9_ROMCU</name>
<keyword evidence="1" id="KW-1185">Reference proteome</keyword>
<proteinExistence type="predicted"/>
<dbReference type="WBParaSite" id="nRc.2.0.1.t44378-RA">
    <property type="protein sequence ID" value="nRc.2.0.1.t44378-RA"/>
    <property type="gene ID" value="nRc.2.0.1.g44378"/>
</dbReference>
<accession>A0A915KZK9</accession>
<organism evidence="1 2">
    <name type="scientific">Romanomermis culicivorax</name>
    <name type="common">Nematode worm</name>
    <dbReference type="NCBI Taxonomy" id="13658"/>
    <lineage>
        <taxon>Eukaryota</taxon>
        <taxon>Metazoa</taxon>
        <taxon>Ecdysozoa</taxon>
        <taxon>Nematoda</taxon>
        <taxon>Enoplea</taxon>
        <taxon>Dorylaimia</taxon>
        <taxon>Mermithida</taxon>
        <taxon>Mermithoidea</taxon>
        <taxon>Mermithidae</taxon>
        <taxon>Romanomermis</taxon>
    </lineage>
</organism>
<reference evidence="2" key="1">
    <citation type="submission" date="2022-11" db="UniProtKB">
        <authorList>
            <consortium name="WormBaseParasite"/>
        </authorList>
    </citation>
    <scope>IDENTIFICATION</scope>
</reference>
<sequence>MSCFLALYGREMVNNLNIRQTEKAVATCGIYLINVIANLMYDKTLKKSIHNNQFELNLTTKHLSKKGRSCPRPALEWLLIL</sequence>